<evidence type="ECO:0008006" key="7">
    <source>
        <dbReference type="Google" id="ProtNLM"/>
    </source>
</evidence>
<feature type="region of interest" description="Disordered" evidence="2">
    <location>
        <begin position="1846"/>
        <end position="1978"/>
    </location>
</feature>
<dbReference type="PROSITE" id="PS51232">
    <property type="entry name" value="GBD_FH3"/>
    <property type="match status" value="1"/>
</dbReference>
<dbReference type="InterPro" id="IPR014768">
    <property type="entry name" value="GBD/FH3_dom"/>
</dbReference>
<feature type="compositionally biased region" description="Low complexity" evidence="2">
    <location>
        <begin position="827"/>
        <end position="839"/>
    </location>
</feature>
<sequence>MGNNASAGTSRYLTGCPPIPPQPSEGDVLHEFEELLRGKHVTMMVVEEMGAFEPTETKWMYISLNKFLATPEIAEKEWLEAHTCAHEIHEVEHRQEHHHELFRAIRINMTLRSREWIDKFIAVNGVDALSTLLDSSKKLPVAVHMEVVNTLFTLSNLNNGIVAIVQSSECCHRFVNTFSSSTNHALSVRVLKLLGVICCHSQVSQLAVISAFGASAPSGSSSRFSSIATMFKEQTSEPELQMAILTFINIVLNTTVVVGERVAIRDDLEKDGFVTELDKYRTPSDGAAPVSASMTMQLQIFQKSQQNDRAKASLTLELPTIDTSIDVAPRRESATSEAALSPSGAAQGSLSKDPARSLQARKSLKLNLSEAHTDVDAEPVPPAPSAGSSVSRRHSGQRLKLDLTDTNTDAEPVPPAPSAGSSLSRRPSGQLLPSLSIPSVEVAFEAPVSKTKPSIEIVSQPVAETTTQPVVPSFESILAKLQEGTQRLDAGTNQKLLQLLTTLATTLTTEAADGVKVVEQLERSLVEPAAQSDEAPSVIGKMNFRLLPTDGDSYANSLATPAKPTFGRAVGQLRLFGDSTLDHATSSTSHSPVNDAATRSPVHSQYEEESSPRRSMTETESCDESSHEYEDTTSRKTSGAKLALAGFFQHLKKGQALPTTPAPTPMATASVKKDAKRPVFPSFGTASAAPSPMPPSHANPHSFSLPPLTPLRPSLSLPPLTPVRPAMTPSKPHFSSILSPTPHAEHLESVKEEETESRSPHVSISLPVPPPPATPSSSGPDISKFRKLLAMGAPKAAVRAKMQQAGVDPDLLDHAPSEAPLPPPAPASAVPADAPAAPSGGPDVSKFRKLLTMGAPLEAVKAKMRQAGLDPALLDQKPASTPSAVQQPAQAEVPPVPTPTQESAPDEAERFRKLLAMGAPLEAVKAKMRQAGLDPVLLDRKSVSQPSATTSSTPSTPEPAAAPSVPASRKVKDDPEYVKFFKLQAMGAPAAAVKAKMTQAGLNPALLDTPDADMPGKSPSQPPAQAPAPVAAKVLVKDDPEYAKFFKLRAMGAPAEAVKAKMRQAGVNPDFLDTPDAEMPSKAEPQTASAPVQAKVLVKDDSEYAKFFKLQAMGAPAPAVKAKMVQAGLHPDLLDTPNAEMPSKGGEASGGASAPEAPKVLVKDDPEYAKFFKLQAMGAPAPAVKAKMVQAGLNPDLLDTPDAPVPSKGGESAIAPPPAPANMNAASALCNIFAKRQGNSSAGNNQAAESGPVVLAKDHPEYAKFFKLVTMGAPADTVKGKMLMAGLRPELLDTPDAPVPPAGAASNNQSSNNAASGPLSIPAPARRANLSLSIKPAVAKPTTRPFYWQHLKGEAIQGTIWEEIDKERSQGNNETPLPLSDSELALLENEFPAQTAPMTGPAKGRSFSMDSVGKEAPASPKVVFLIDRSRANNVSIIIKQFRMSHAALREAIMKVDAQVLTLERVQGLLKIVPTDEEVTAIMGFQGDILTLNEAERVLKELISVPRLKQRLAALQSKLQFPTFARDLQSKIEKLQSASTEIAQSAEFKTILLVVLQVGNKMNQGTARGGAKGFRLGDLIKLAQLKSSDKVSTLLHYVARMMRQKNGNTIRLSDSLGSLYDVQNIPIPELPADMSKISEIVDYITNEIGAQKLKNAIEDKEPCDHFVAVMTEFMESASQAQKTLKQDLDKLFQSLKDTMDKFGFGDGSGDSDPAEPATQGAGNIQATLQSACEFFATIYEFSNALAKADRENEVKRLREEAKARQSQKAKNAPLRSMSSRDIRANLAKPVEKKKESEEGAGPETPESSKSGARVSPLLRQRSASLSSIVENNTIICPDGALIKPPSHTVIAPVKSPSTNKPQTQSSSASIEKKTAGEKDREATLKEKTLTPTKKAEASPTGPETKEKKTSPLPTGIKPPTKFLKDKDKDANQDKDKLKLKLNPKPMLMVPGKIVKSTTKPVSESPNKDLPPPTPRKPTTFCAAEALSSSAIANQKVESPAVEDDSPFLAFDTASIEEIRSQLAMKHSSGPASTAKPSGSAQKEAIRGNNNASSSPPKTTENPATSCESESAPTTSAMV</sequence>
<evidence type="ECO:0000313" key="6">
    <source>
        <dbReference type="Proteomes" id="UP000794436"/>
    </source>
</evidence>
<feature type="region of interest" description="Disordered" evidence="2">
    <location>
        <begin position="327"/>
        <end position="359"/>
    </location>
</feature>
<feature type="compositionally biased region" description="Low complexity" evidence="2">
    <location>
        <begin position="698"/>
        <end position="710"/>
    </location>
</feature>
<feature type="compositionally biased region" description="Polar residues" evidence="2">
    <location>
        <begin position="582"/>
        <end position="592"/>
    </location>
</feature>
<dbReference type="GO" id="GO:0003779">
    <property type="term" value="F:actin binding"/>
    <property type="evidence" value="ECO:0007669"/>
    <property type="project" value="InterPro"/>
</dbReference>
<reference evidence="5" key="1">
    <citation type="submission" date="2019-03" db="EMBL/GenBank/DDBJ databases">
        <title>Long read genome sequence of the mycoparasitic Pythium oligandrum ATCC 38472 isolated from sugarbeet rhizosphere.</title>
        <authorList>
            <person name="Gaulin E."/>
        </authorList>
    </citation>
    <scope>NUCLEOTIDE SEQUENCE</scope>
    <source>
        <strain evidence="5">ATCC 38472_TT</strain>
    </source>
</reference>
<dbReference type="OrthoDB" id="1668162at2759"/>
<comment type="similarity">
    <text evidence="1">Belongs to the CCDC53 family.</text>
</comment>
<feature type="region of interest" description="Disordered" evidence="2">
    <location>
        <begin position="800"/>
        <end position="843"/>
    </location>
</feature>
<evidence type="ECO:0000259" key="3">
    <source>
        <dbReference type="PROSITE" id="PS51232"/>
    </source>
</evidence>
<dbReference type="SUPFAM" id="SSF101447">
    <property type="entry name" value="Formin homology 2 domain (FH2 domain)"/>
    <property type="match status" value="1"/>
</dbReference>
<dbReference type="SMART" id="SM00498">
    <property type="entry name" value="FH2"/>
    <property type="match status" value="1"/>
</dbReference>
<feature type="compositionally biased region" description="Basic and acidic residues" evidence="2">
    <location>
        <begin position="1777"/>
        <end position="1796"/>
    </location>
</feature>
<dbReference type="InterPro" id="IPR019309">
    <property type="entry name" value="WASHC3"/>
</dbReference>
<feature type="compositionally biased region" description="Basic and acidic residues" evidence="2">
    <location>
        <begin position="1869"/>
        <end position="1895"/>
    </location>
</feature>
<feature type="compositionally biased region" description="Polar residues" evidence="2">
    <location>
        <begin position="1954"/>
        <end position="1963"/>
    </location>
</feature>
<feature type="compositionally biased region" description="Polar residues" evidence="2">
    <location>
        <begin position="2046"/>
        <end position="2077"/>
    </location>
</feature>
<feature type="region of interest" description="Disordered" evidence="2">
    <location>
        <begin position="683"/>
        <end position="710"/>
    </location>
</feature>
<dbReference type="PANTHER" id="PTHR13015">
    <property type="entry name" value="PROTEIN AD-016-RELATED"/>
    <property type="match status" value="1"/>
</dbReference>
<dbReference type="SMART" id="SM01140">
    <property type="entry name" value="Drf_GBD"/>
    <property type="match status" value="1"/>
</dbReference>
<feature type="region of interest" description="Disordered" evidence="2">
    <location>
        <begin position="935"/>
        <end position="972"/>
    </location>
</feature>
<feature type="compositionally biased region" description="Low complexity" evidence="2">
    <location>
        <begin position="1304"/>
        <end position="1316"/>
    </location>
</feature>
<gene>
    <name evidence="5" type="ORF">Poli38472_002347</name>
</gene>
<feature type="compositionally biased region" description="Polar residues" evidence="2">
    <location>
        <begin position="2028"/>
        <end position="2039"/>
    </location>
</feature>
<dbReference type="Pfam" id="PF02181">
    <property type="entry name" value="FH2"/>
    <property type="match status" value="1"/>
</dbReference>
<feature type="compositionally biased region" description="Basic and acidic residues" evidence="2">
    <location>
        <begin position="624"/>
        <end position="634"/>
    </location>
</feature>
<evidence type="ECO:0000259" key="4">
    <source>
        <dbReference type="PROSITE" id="PS51444"/>
    </source>
</evidence>
<feature type="compositionally biased region" description="Low complexity" evidence="2">
    <location>
        <begin position="882"/>
        <end position="903"/>
    </location>
</feature>
<dbReference type="InterPro" id="IPR011989">
    <property type="entry name" value="ARM-like"/>
</dbReference>
<dbReference type="GO" id="GO:0006887">
    <property type="term" value="P:exocytosis"/>
    <property type="evidence" value="ECO:0007669"/>
    <property type="project" value="TreeGrafter"/>
</dbReference>
<dbReference type="Pfam" id="PF06367">
    <property type="entry name" value="Drf_FH3"/>
    <property type="match status" value="1"/>
</dbReference>
<feature type="region of interest" description="Disordered" evidence="2">
    <location>
        <begin position="1009"/>
        <end position="1028"/>
    </location>
</feature>
<dbReference type="PANTHER" id="PTHR13015:SF0">
    <property type="entry name" value="WASH COMPLEX SUBUNIT 3"/>
    <property type="match status" value="1"/>
</dbReference>
<feature type="domain" description="GBD/FH3" evidence="3">
    <location>
        <begin position="20"/>
        <end position="383"/>
    </location>
</feature>
<dbReference type="GO" id="GO:0071203">
    <property type="term" value="C:WASH complex"/>
    <property type="evidence" value="ECO:0007669"/>
    <property type="project" value="InterPro"/>
</dbReference>
<proteinExistence type="inferred from homology"/>
<feature type="compositionally biased region" description="Low complexity" evidence="2">
    <location>
        <begin position="943"/>
        <end position="968"/>
    </location>
</feature>
<dbReference type="GO" id="GO:0030041">
    <property type="term" value="P:actin filament polymerization"/>
    <property type="evidence" value="ECO:0007669"/>
    <property type="project" value="TreeGrafter"/>
</dbReference>
<evidence type="ECO:0000313" key="5">
    <source>
        <dbReference type="EMBL" id="TMW63406.1"/>
    </source>
</evidence>
<feature type="region of interest" description="Disordered" evidence="2">
    <location>
        <begin position="581"/>
        <end position="637"/>
    </location>
</feature>
<feature type="region of interest" description="Disordered" evidence="2">
    <location>
        <begin position="1135"/>
        <end position="1157"/>
    </location>
</feature>
<dbReference type="Pfam" id="PF10152">
    <property type="entry name" value="CCDC53"/>
    <property type="match status" value="8"/>
</dbReference>
<dbReference type="InterPro" id="IPR042201">
    <property type="entry name" value="FH2_Formin_sf"/>
</dbReference>
<feature type="region of interest" description="Disordered" evidence="2">
    <location>
        <begin position="724"/>
        <end position="782"/>
    </location>
</feature>
<feature type="region of interest" description="Disordered" evidence="2">
    <location>
        <begin position="873"/>
        <end position="910"/>
    </location>
</feature>
<organism evidence="5 6">
    <name type="scientific">Pythium oligandrum</name>
    <name type="common">Mycoparasitic fungus</name>
    <dbReference type="NCBI Taxonomy" id="41045"/>
    <lineage>
        <taxon>Eukaryota</taxon>
        <taxon>Sar</taxon>
        <taxon>Stramenopiles</taxon>
        <taxon>Oomycota</taxon>
        <taxon>Peronosporomycetes</taxon>
        <taxon>Pythiales</taxon>
        <taxon>Pythiaceae</taxon>
        <taxon>Pythium</taxon>
    </lineage>
</organism>
<accession>A0A8K1FI41</accession>
<name>A0A8K1FI41_PYTOL</name>
<dbReference type="EMBL" id="SPLM01000072">
    <property type="protein sequence ID" value="TMW63406.1"/>
    <property type="molecule type" value="Genomic_DNA"/>
</dbReference>
<feature type="compositionally biased region" description="Polar residues" evidence="2">
    <location>
        <begin position="1854"/>
        <end position="1868"/>
    </location>
</feature>
<feature type="region of interest" description="Disordered" evidence="2">
    <location>
        <begin position="371"/>
        <end position="430"/>
    </location>
</feature>
<feature type="region of interest" description="Disordered" evidence="2">
    <location>
        <begin position="2020"/>
        <end position="2077"/>
    </location>
</feature>
<dbReference type="Gene3D" id="1.25.10.10">
    <property type="entry name" value="Leucine-rich Repeat Variant"/>
    <property type="match status" value="1"/>
</dbReference>
<feature type="compositionally biased region" description="Polar residues" evidence="2">
    <location>
        <begin position="419"/>
        <end position="430"/>
    </location>
</feature>
<keyword evidence="6" id="KW-1185">Reference proteome</keyword>
<protein>
    <recommendedName>
        <fullName evidence="7">Formin-like protein</fullName>
    </recommendedName>
</protein>
<comment type="caution">
    <text evidence="5">The sequence shown here is derived from an EMBL/GenBank/DDBJ whole genome shotgun (WGS) entry which is preliminary data.</text>
</comment>
<evidence type="ECO:0000256" key="1">
    <source>
        <dbReference type="ARBA" id="ARBA00006290"/>
    </source>
</evidence>
<dbReference type="GO" id="GO:0031267">
    <property type="term" value="F:small GTPase binding"/>
    <property type="evidence" value="ECO:0007669"/>
    <property type="project" value="InterPro"/>
</dbReference>
<feature type="compositionally biased region" description="Basic and acidic residues" evidence="2">
    <location>
        <begin position="743"/>
        <end position="759"/>
    </location>
</feature>
<dbReference type="SMART" id="SM01139">
    <property type="entry name" value="Drf_FH3"/>
    <property type="match status" value="1"/>
</dbReference>
<dbReference type="PROSITE" id="PS51444">
    <property type="entry name" value="FH2"/>
    <property type="match status" value="1"/>
</dbReference>
<feature type="compositionally biased region" description="Low complexity" evidence="2">
    <location>
        <begin position="1142"/>
        <end position="1157"/>
    </location>
</feature>
<dbReference type="InterPro" id="IPR015425">
    <property type="entry name" value="FH2_Formin"/>
</dbReference>
<dbReference type="Proteomes" id="UP000794436">
    <property type="component" value="Unassembled WGS sequence"/>
</dbReference>
<dbReference type="SUPFAM" id="SSF48371">
    <property type="entry name" value="ARM repeat"/>
    <property type="match status" value="1"/>
</dbReference>
<feature type="region of interest" description="Disordered" evidence="2">
    <location>
        <begin position="1755"/>
        <end position="1814"/>
    </location>
</feature>
<evidence type="ECO:0000256" key="2">
    <source>
        <dbReference type="SAM" id="MobiDB-lite"/>
    </source>
</evidence>
<feature type="region of interest" description="Disordered" evidence="2">
    <location>
        <begin position="1292"/>
        <end position="1322"/>
    </location>
</feature>
<feature type="compositionally biased region" description="Basic and acidic residues" evidence="2">
    <location>
        <begin position="1921"/>
        <end position="1937"/>
    </location>
</feature>
<dbReference type="InterPro" id="IPR016024">
    <property type="entry name" value="ARM-type_fold"/>
</dbReference>
<feature type="domain" description="FH2" evidence="4">
    <location>
        <begin position="1333"/>
        <end position="1770"/>
    </location>
</feature>
<dbReference type="InterPro" id="IPR010472">
    <property type="entry name" value="FH3_dom"/>
</dbReference>
<dbReference type="Gene3D" id="1.20.58.2220">
    <property type="entry name" value="Formin, FH2 domain"/>
    <property type="match status" value="1"/>
</dbReference>
<dbReference type="InterPro" id="IPR010473">
    <property type="entry name" value="GTPase-bd"/>
</dbReference>